<sequence length="236" mass="25278">MFLTGPLAHLPTAVLSAIVFLVAVHMIDIEGMTRIFVEARAEFWVALLTAATVVVVGVEQGIILAMVLSLLDHVRRGYRGTNAVIVADKRKKGWQTVPLSAPQQIAPGLVVYLFSHSLYYANVGQFAEEILRLANDQAQPPLSRLCVEAAAIGDIDFSAATTLRDTCTLLKQQDILLVFANVSAHLRDQFDRHGITEIVGASAIYGSVHAVIADHEDQLGTPEATTTAGAAGQAVP</sequence>
<evidence type="ECO:0000259" key="2">
    <source>
        <dbReference type="PROSITE" id="PS50801"/>
    </source>
</evidence>
<dbReference type="Pfam" id="PF01740">
    <property type="entry name" value="STAS"/>
    <property type="match status" value="1"/>
</dbReference>
<feature type="domain" description="STAS" evidence="2">
    <location>
        <begin position="99"/>
        <end position="215"/>
    </location>
</feature>
<dbReference type="PROSITE" id="PS50801">
    <property type="entry name" value="STAS"/>
    <property type="match status" value="1"/>
</dbReference>
<keyword evidence="1" id="KW-1133">Transmembrane helix</keyword>
<evidence type="ECO:0000313" key="4">
    <source>
        <dbReference type="Proteomes" id="UP000199169"/>
    </source>
</evidence>
<dbReference type="RefSeq" id="WP_245754534.1">
    <property type="nucleotide sequence ID" value="NZ_FLQX01000109.1"/>
</dbReference>
<evidence type="ECO:0000256" key="1">
    <source>
        <dbReference type="SAM" id="Phobius"/>
    </source>
</evidence>
<name>A0A1A8XPS6_9PROT</name>
<dbReference type="PANTHER" id="PTHR11814">
    <property type="entry name" value="SULFATE TRANSPORTER"/>
    <property type="match status" value="1"/>
</dbReference>
<feature type="transmembrane region" description="Helical" evidence="1">
    <location>
        <begin position="7"/>
        <end position="27"/>
    </location>
</feature>
<dbReference type="Gene3D" id="3.30.750.24">
    <property type="entry name" value="STAS domain"/>
    <property type="match status" value="1"/>
</dbReference>
<dbReference type="SUPFAM" id="SSF52091">
    <property type="entry name" value="SpoIIaa-like"/>
    <property type="match status" value="1"/>
</dbReference>
<dbReference type="STRING" id="1860102.ACCAA_330030"/>
<dbReference type="CDD" id="cd07042">
    <property type="entry name" value="STAS_SulP_like_sulfate_transporter"/>
    <property type="match status" value="1"/>
</dbReference>
<dbReference type="InterPro" id="IPR001902">
    <property type="entry name" value="SLC26A/SulP_fam"/>
</dbReference>
<dbReference type="AlphaFoldDB" id="A0A1A8XPS6"/>
<keyword evidence="1" id="KW-0812">Transmembrane</keyword>
<reference evidence="3 4" key="1">
    <citation type="submission" date="2016-06" db="EMBL/GenBank/DDBJ databases">
        <authorList>
            <person name="Kjaerup R.B."/>
            <person name="Dalgaard T.S."/>
            <person name="Juul-Madsen H.R."/>
        </authorList>
    </citation>
    <scope>NUCLEOTIDE SEQUENCE [LARGE SCALE GENOMIC DNA]</scope>
    <source>
        <strain evidence="3">3</strain>
    </source>
</reference>
<dbReference type="InterPro" id="IPR036513">
    <property type="entry name" value="STAS_dom_sf"/>
</dbReference>
<gene>
    <name evidence="3" type="ORF">ACCAA_330030</name>
</gene>
<dbReference type="GO" id="GO:0055085">
    <property type="term" value="P:transmembrane transport"/>
    <property type="evidence" value="ECO:0007669"/>
    <property type="project" value="InterPro"/>
</dbReference>
<dbReference type="Proteomes" id="UP000199169">
    <property type="component" value="Unassembled WGS sequence"/>
</dbReference>
<dbReference type="EMBL" id="FLQX01000109">
    <property type="protein sequence ID" value="SBT06442.1"/>
    <property type="molecule type" value="Genomic_DNA"/>
</dbReference>
<organism evidence="3 4">
    <name type="scientific">Candidatus Accumulibacter aalborgensis</name>
    <dbReference type="NCBI Taxonomy" id="1860102"/>
    <lineage>
        <taxon>Bacteria</taxon>
        <taxon>Pseudomonadati</taxon>
        <taxon>Pseudomonadota</taxon>
        <taxon>Betaproteobacteria</taxon>
        <taxon>Candidatus Accumulibacter</taxon>
    </lineage>
</organism>
<accession>A0A1A8XPS6</accession>
<dbReference type="InterPro" id="IPR002645">
    <property type="entry name" value="STAS_dom"/>
</dbReference>
<protein>
    <submittedName>
        <fullName evidence="3">Sulphate transporter</fullName>
    </submittedName>
</protein>
<proteinExistence type="predicted"/>
<evidence type="ECO:0000313" key="3">
    <source>
        <dbReference type="EMBL" id="SBT06442.1"/>
    </source>
</evidence>
<keyword evidence="1" id="KW-0472">Membrane</keyword>
<feature type="transmembrane region" description="Helical" evidence="1">
    <location>
        <begin position="47"/>
        <end position="71"/>
    </location>
</feature>
<keyword evidence="4" id="KW-1185">Reference proteome</keyword>
<dbReference type="GO" id="GO:0016020">
    <property type="term" value="C:membrane"/>
    <property type="evidence" value="ECO:0007669"/>
    <property type="project" value="InterPro"/>
</dbReference>